<dbReference type="Gene3D" id="3.90.550.10">
    <property type="entry name" value="Spore Coat Polysaccharide Biosynthesis Protein SpsA, Chain A"/>
    <property type="match status" value="1"/>
</dbReference>
<keyword evidence="2" id="KW-0614">Plasmid</keyword>
<evidence type="ECO:0000313" key="3">
    <source>
        <dbReference type="Proteomes" id="UP000289862"/>
    </source>
</evidence>
<dbReference type="KEGG" id="mgal:NCTC10186_00555"/>
<accession>A0A449B023</accession>
<evidence type="ECO:0000259" key="1">
    <source>
        <dbReference type="Pfam" id="PF00535"/>
    </source>
</evidence>
<gene>
    <name evidence="2" type="ORF">NCTC10186_00555</name>
</gene>
<dbReference type="InterPro" id="IPR001173">
    <property type="entry name" value="Glyco_trans_2-like"/>
</dbReference>
<reference evidence="2 3" key="1">
    <citation type="submission" date="2019-01" db="EMBL/GenBank/DDBJ databases">
        <authorList>
            <consortium name="Pathogen Informatics"/>
        </authorList>
    </citation>
    <scope>NUCLEOTIDE SEQUENCE [LARGE SCALE GENOMIC DNA]</scope>
    <source>
        <strain evidence="2 3">NCTC10186</strain>
        <plasmid evidence="3">2</plasmid>
    </source>
</reference>
<dbReference type="CDD" id="cd00761">
    <property type="entry name" value="Glyco_tranf_GTA_type"/>
    <property type="match status" value="1"/>
</dbReference>
<feature type="domain" description="Glycosyltransferase 2-like" evidence="1">
    <location>
        <begin position="14"/>
        <end position="169"/>
    </location>
</feature>
<evidence type="ECO:0000313" key="2">
    <source>
        <dbReference type="EMBL" id="VEU73066.1"/>
    </source>
</evidence>
<sequence>MKLSVISLIGDSAKDIDWFLKDLKDQTNQDFQVILSISKNTEAKKIFEVIKNHSLFFKNRLNVIYNSKLKSYEQNLINAFKLVKGKYVAVLNSDNNLKNDYIAKMIKNAEEANVDILEFKPRILGTTKFKPKARIEPNQIFNLVDNQEAIAYSFPFIFNKIFKKELVQKVVQMKNVPTNDSKICLLVNYLLLLEAKDYKYLDFRIYREYFGSDLWLNTKNFIATFDILNNFLITQKREVKEEINYAKYYFLKLILTGLLSETTYFYSTLKYFKNSEINITRSQKLIDKHLSFIQKLEDSNDFQNFKDQNIYMLKHSAEASMLSTPIKKLIKNKILNGLE</sequence>
<dbReference type="RefSeq" id="WP_119572222.1">
    <property type="nucleotide sequence ID" value="NZ_LR215032.1"/>
</dbReference>
<protein>
    <submittedName>
        <fullName evidence="2">Glycosyl transferase family 2</fullName>
    </submittedName>
</protein>
<dbReference type="InterPro" id="IPR029044">
    <property type="entry name" value="Nucleotide-diphossugar_trans"/>
</dbReference>
<dbReference type="GO" id="GO:0016740">
    <property type="term" value="F:transferase activity"/>
    <property type="evidence" value="ECO:0007669"/>
    <property type="project" value="UniProtKB-KW"/>
</dbReference>
<dbReference type="Pfam" id="PF00535">
    <property type="entry name" value="Glycos_transf_2"/>
    <property type="match status" value="1"/>
</dbReference>
<organism evidence="2 3">
    <name type="scientific">Mycoplasmopsis gallopavonis</name>
    <dbReference type="NCBI Taxonomy" id="76629"/>
    <lineage>
        <taxon>Bacteria</taxon>
        <taxon>Bacillati</taxon>
        <taxon>Mycoplasmatota</taxon>
        <taxon>Mycoplasmoidales</taxon>
        <taxon>Metamycoplasmataceae</taxon>
        <taxon>Mycoplasmopsis</taxon>
    </lineage>
</organism>
<dbReference type="AlphaFoldDB" id="A0A449B023"/>
<dbReference type="EMBL" id="LR215032">
    <property type="protein sequence ID" value="VEU73066.1"/>
    <property type="molecule type" value="Genomic_DNA"/>
</dbReference>
<dbReference type="SUPFAM" id="SSF53448">
    <property type="entry name" value="Nucleotide-diphospho-sugar transferases"/>
    <property type="match status" value="1"/>
</dbReference>
<proteinExistence type="predicted"/>
<name>A0A449B023_9BACT</name>
<dbReference type="OrthoDB" id="387866at2"/>
<geneLocation type="plasmid" evidence="2 3">
    <name>2</name>
</geneLocation>
<keyword evidence="3" id="KW-1185">Reference proteome</keyword>
<keyword evidence="2" id="KW-0808">Transferase</keyword>
<dbReference type="Proteomes" id="UP000289862">
    <property type="component" value="Plasmid 2"/>
</dbReference>